<evidence type="ECO:0000259" key="11">
    <source>
        <dbReference type="PROSITE" id="PS50119"/>
    </source>
</evidence>
<keyword evidence="9" id="KW-0175">Coiled coil</keyword>
<dbReference type="SMART" id="SM00184">
    <property type="entry name" value="RING"/>
    <property type="match status" value="1"/>
</dbReference>
<dbReference type="SUPFAM" id="SSF81296">
    <property type="entry name" value="E set domains"/>
    <property type="match status" value="1"/>
</dbReference>
<dbReference type="RefSeq" id="XP_031562861.1">
    <property type="nucleotide sequence ID" value="XM_031707001.1"/>
</dbReference>
<dbReference type="Pfam" id="PF13445">
    <property type="entry name" value="zf-RING_UBOX"/>
    <property type="match status" value="1"/>
</dbReference>
<dbReference type="InParanoid" id="A0A6P8I697"/>
<feature type="repeat" description="Filamin" evidence="8">
    <location>
        <begin position="353"/>
        <end position="429"/>
    </location>
</feature>
<evidence type="ECO:0000256" key="5">
    <source>
        <dbReference type="ARBA" id="ARBA00022771"/>
    </source>
</evidence>
<feature type="domain" description="RING-type" evidence="10">
    <location>
        <begin position="18"/>
        <end position="63"/>
    </location>
</feature>
<dbReference type="SUPFAM" id="SSF57850">
    <property type="entry name" value="RING/U-box"/>
    <property type="match status" value="1"/>
</dbReference>
<dbReference type="GO" id="GO:0061630">
    <property type="term" value="F:ubiquitin protein ligase activity"/>
    <property type="evidence" value="ECO:0007669"/>
    <property type="project" value="TreeGrafter"/>
</dbReference>
<evidence type="ECO:0000256" key="4">
    <source>
        <dbReference type="ARBA" id="ARBA00022737"/>
    </source>
</evidence>
<evidence type="ECO:0000256" key="1">
    <source>
        <dbReference type="ARBA" id="ARBA00008518"/>
    </source>
</evidence>
<dbReference type="InterPro" id="IPR017907">
    <property type="entry name" value="Znf_RING_CS"/>
</dbReference>
<gene>
    <name evidence="13" type="primary">LOC116298503</name>
</gene>
<evidence type="ECO:0000313" key="13">
    <source>
        <dbReference type="RefSeq" id="XP_031562861.1"/>
    </source>
</evidence>
<dbReference type="InterPro" id="IPR001298">
    <property type="entry name" value="Filamin/ABP280_rpt"/>
</dbReference>
<dbReference type="Gene3D" id="2.120.10.30">
    <property type="entry name" value="TolB, C-terminal domain"/>
    <property type="match status" value="2"/>
</dbReference>
<dbReference type="InterPro" id="IPR013783">
    <property type="entry name" value="Ig-like_fold"/>
</dbReference>
<dbReference type="InterPro" id="IPR017868">
    <property type="entry name" value="Filamin/ABP280_repeat-like"/>
</dbReference>
<dbReference type="InterPro" id="IPR001841">
    <property type="entry name" value="Znf_RING"/>
</dbReference>
<dbReference type="SMART" id="SM00557">
    <property type="entry name" value="IG_FLMN"/>
    <property type="match status" value="1"/>
</dbReference>
<dbReference type="GO" id="GO:0008270">
    <property type="term" value="F:zinc ion binding"/>
    <property type="evidence" value="ECO:0007669"/>
    <property type="project" value="UniProtKB-KW"/>
</dbReference>
<dbReference type="PANTHER" id="PTHR25462:SF305">
    <property type="entry name" value="RING-TYPE DOMAIN-CONTAINING PROTEIN"/>
    <property type="match status" value="1"/>
</dbReference>
<dbReference type="InterPro" id="IPR013083">
    <property type="entry name" value="Znf_RING/FYVE/PHD"/>
</dbReference>
<evidence type="ECO:0000256" key="2">
    <source>
        <dbReference type="ARBA" id="ARBA00022553"/>
    </source>
</evidence>
<dbReference type="InterPro" id="IPR014756">
    <property type="entry name" value="Ig_E-set"/>
</dbReference>
<reference evidence="13" key="1">
    <citation type="submission" date="2025-08" db="UniProtKB">
        <authorList>
            <consortium name="RefSeq"/>
        </authorList>
    </citation>
    <scope>IDENTIFICATION</scope>
    <source>
        <tissue evidence="13">Tentacle</tissue>
    </source>
</reference>
<feature type="coiled-coil region" evidence="9">
    <location>
        <begin position="163"/>
        <end position="204"/>
    </location>
</feature>
<keyword evidence="5 7" id="KW-0863">Zinc-finger</keyword>
<evidence type="ECO:0000259" key="10">
    <source>
        <dbReference type="PROSITE" id="PS50089"/>
    </source>
</evidence>
<name>A0A6P8I697_ACTTE</name>
<dbReference type="OrthoDB" id="6105938at2759"/>
<dbReference type="KEGG" id="aten:116298503"/>
<evidence type="ECO:0000256" key="9">
    <source>
        <dbReference type="SAM" id="Coils"/>
    </source>
</evidence>
<keyword evidence="6" id="KW-0862">Zinc</keyword>
<dbReference type="GeneID" id="116298503"/>
<dbReference type="PANTHER" id="PTHR25462">
    <property type="entry name" value="BONUS, ISOFORM C-RELATED"/>
    <property type="match status" value="1"/>
</dbReference>
<proteinExistence type="inferred from homology"/>
<sequence>MASALKPFADDLEDQLTCSICQEIFTDPKTLSCLHSFCLKCIADWYVKSESPVLKRVNCPICRVRIDVPDGDASKLRSSFHLKSLLQLLEAARAKSDQEQAGLPLCISCEEHSKLVAFCLQCDGLICGVCLDSHKTIKQLRQEHHVHLVANFKKENVDVISIEEAAEVTKQAAKRDMEKLNQLEENYKEELVQSKTNMARIENDVHLAKLKVGDVVESIIETAREHETAMNEKLNGILSDRQKASQDEQKDIEAGINELAEFLLRCETLLDKSAASEIAVSKDDLELSFHSYLERPSILPSKPIQRNVTVRFVTNQEVTQSLQNVGRVVEIVSDPMHSSIASMKEVRCGFVNDFVIITRNSRDELCHTDKGSIDVRIKDPEGNEVERRLTEQSTGKYRVSYRAEKTVKYEVQVNISGQPIRNSPQNINTLDMNTEFVHVKTFVRVEEEEKEEEEEEESSLLKGFKKISVNGVNQEIAVLDQTNRCIKIFDVVGNSLRSFNCVSPEMEESKHLFPTAFVWNENKIVISLYHQQNGICVIQELDLNGTLLNTIHTSDEPIFPFSLCITEEQNLAVCCPRDDEHHIKAWIKLFNKQYELIREFDGIEEDDNPVFITYNNGKHFVSFVNKNLIRVFDKNGAFLYEFGQKGELDGQFDTVAGLTGYGPDMILACDCVNHRVQLLATRGEFITSFSGYDSGVMEGPWDIAVGADGKVFVLQYDGKVHIWR</sequence>
<evidence type="ECO:0000256" key="7">
    <source>
        <dbReference type="PROSITE-ProRule" id="PRU00024"/>
    </source>
</evidence>
<comment type="similarity">
    <text evidence="1">Belongs to the TRIM/RBCC family.</text>
</comment>
<dbReference type="InterPro" id="IPR011042">
    <property type="entry name" value="6-blade_b-propeller_TolB-like"/>
</dbReference>
<protein>
    <submittedName>
        <fullName evidence="13">Tripartite motif-containing protein 2-like</fullName>
    </submittedName>
</protein>
<dbReference type="Gene3D" id="2.60.40.10">
    <property type="entry name" value="Immunoglobulins"/>
    <property type="match status" value="1"/>
</dbReference>
<keyword evidence="4" id="KW-0677">Repeat</keyword>
<evidence type="ECO:0000256" key="8">
    <source>
        <dbReference type="PROSITE-ProRule" id="PRU00087"/>
    </source>
</evidence>
<dbReference type="Pfam" id="PF00630">
    <property type="entry name" value="Filamin"/>
    <property type="match status" value="1"/>
</dbReference>
<dbReference type="Proteomes" id="UP000515163">
    <property type="component" value="Unplaced"/>
</dbReference>
<dbReference type="AlphaFoldDB" id="A0A6P8I697"/>
<dbReference type="GO" id="GO:0005654">
    <property type="term" value="C:nucleoplasm"/>
    <property type="evidence" value="ECO:0007669"/>
    <property type="project" value="TreeGrafter"/>
</dbReference>
<evidence type="ECO:0000256" key="6">
    <source>
        <dbReference type="ARBA" id="ARBA00022833"/>
    </source>
</evidence>
<dbReference type="FunCoup" id="A0A6P8I697">
    <property type="interactions" value="3765"/>
</dbReference>
<dbReference type="PROSITE" id="PS50194">
    <property type="entry name" value="FILAMIN_REPEAT"/>
    <property type="match status" value="1"/>
</dbReference>
<keyword evidence="3" id="KW-0479">Metal-binding</keyword>
<evidence type="ECO:0000256" key="3">
    <source>
        <dbReference type="ARBA" id="ARBA00022723"/>
    </source>
</evidence>
<organism evidence="12 13">
    <name type="scientific">Actinia tenebrosa</name>
    <name type="common">Australian red waratah sea anemone</name>
    <dbReference type="NCBI Taxonomy" id="6105"/>
    <lineage>
        <taxon>Eukaryota</taxon>
        <taxon>Metazoa</taxon>
        <taxon>Cnidaria</taxon>
        <taxon>Anthozoa</taxon>
        <taxon>Hexacorallia</taxon>
        <taxon>Actiniaria</taxon>
        <taxon>Actiniidae</taxon>
        <taxon>Actinia</taxon>
    </lineage>
</organism>
<accession>A0A6P8I697</accession>
<dbReference type="PROSITE" id="PS00518">
    <property type="entry name" value="ZF_RING_1"/>
    <property type="match status" value="1"/>
</dbReference>
<dbReference type="InterPro" id="IPR000315">
    <property type="entry name" value="Znf_B-box"/>
</dbReference>
<dbReference type="Gene3D" id="3.30.40.10">
    <property type="entry name" value="Zinc/RING finger domain, C3HC4 (zinc finger)"/>
    <property type="match status" value="1"/>
</dbReference>
<dbReference type="InterPro" id="IPR047153">
    <property type="entry name" value="TRIM45/56/19-like"/>
</dbReference>
<dbReference type="InterPro" id="IPR027370">
    <property type="entry name" value="Znf-RING_euk"/>
</dbReference>
<feature type="domain" description="B box-type" evidence="11">
    <location>
        <begin position="101"/>
        <end position="149"/>
    </location>
</feature>
<keyword evidence="2" id="KW-0597">Phosphoprotein</keyword>
<dbReference type="SUPFAM" id="SSF101898">
    <property type="entry name" value="NHL repeat"/>
    <property type="match status" value="1"/>
</dbReference>
<dbReference type="PROSITE" id="PS50119">
    <property type="entry name" value="ZF_BBOX"/>
    <property type="match status" value="1"/>
</dbReference>
<dbReference type="PROSITE" id="PS50089">
    <property type="entry name" value="ZF_RING_2"/>
    <property type="match status" value="1"/>
</dbReference>
<keyword evidence="12" id="KW-1185">Reference proteome</keyword>
<evidence type="ECO:0000313" key="12">
    <source>
        <dbReference type="Proteomes" id="UP000515163"/>
    </source>
</evidence>